<accession>A0AB35BYM1</accession>
<name>A0AB35BYM1_9GAMM</name>
<dbReference type="SUPFAM" id="SSF47598">
    <property type="entry name" value="Ribbon-helix-helix"/>
    <property type="match status" value="1"/>
</dbReference>
<proteinExistence type="inferred from homology"/>
<dbReference type="AlphaFoldDB" id="A0AB35BYM1"/>
<sequence>MTTKTERIEAIFLPEVKRSAERAALTTGLTLMEYLSKLVQENAPKTFNAYHEIVLTNQQFDNFLATCEVVQPPSKKIKQAAALLDKEGF</sequence>
<reference evidence="3" key="1">
    <citation type="submission" date="2021-03" db="EMBL/GenBank/DDBJ databases">
        <title>Identification and antibiotic profiling of Wohlfahrtiimonas chitiniclastica, an underestimated human pathogen.</title>
        <authorList>
            <person name="Kopf A."/>
            <person name="Bunk B."/>
            <person name="Coldewey S."/>
            <person name="Gunzer F."/>
            <person name="Riedel T."/>
            <person name="Schroettner P."/>
        </authorList>
    </citation>
    <scope>NUCLEOTIDE SEQUENCE</scope>
    <source>
        <strain evidence="3">DSM 100917</strain>
    </source>
</reference>
<dbReference type="InterPro" id="IPR010985">
    <property type="entry name" value="Ribbon_hlx_hlx"/>
</dbReference>
<protein>
    <submittedName>
        <fullName evidence="3">DUF1778 domain-containing protein</fullName>
    </submittedName>
</protein>
<keyword evidence="1" id="KW-1277">Toxin-antitoxin system</keyword>
<dbReference type="RefSeq" id="WP_213404164.1">
    <property type="nucleotide sequence ID" value="NZ_JAGIBT010000007.1"/>
</dbReference>
<evidence type="ECO:0000256" key="2">
    <source>
        <dbReference type="ARBA" id="ARBA00049988"/>
    </source>
</evidence>
<evidence type="ECO:0000313" key="4">
    <source>
        <dbReference type="Proteomes" id="UP000680020"/>
    </source>
</evidence>
<dbReference type="Gene3D" id="1.20.5.780">
    <property type="entry name" value="Single helix bin"/>
    <property type="match status" value="1"/>
</dbReference>
<dbReference type="Proteomes" id="UP000680020">
    <property type="component" value="Unassembled WGS sequence"/>
</dbReference>
<dbReference type="EMBL" id="JAGIBU010000006">
    <property type="protein sequence ID" value="MBS7825058.1"/>
    <property type="molecule type" value="Genomic_DNA"/>
</dbReference>
<gene>
    <name evidence="3" type="ORF">J7561_07555</name>
</gene>
<organism evidence="3 4">
    <name type="scientific">Wohlfahrtiimonas chitiniclastica</name>
    <dbReference type="NCBI Taxonomy" id="400946"/>
    <lineage>
        <taxon>Bacteria</taxon>
        <taxon>Pseudomonadati</taxon>
        <taxon>Pseudomonadota</taxon>
        <taxon>Gammaproteobacteria</taxon>
        <taxon>Cardiobacteriales</taxon>
        <taxon>Ignatzschineriaceae</taxon>
        <taxon>Wohlfahrtiimonas</taxon>
    </lineage>
</organism>
<dbReference type="GO" id="GO:0006355">
    <property type="term" value="P:regulation of DNA-templated transcription"/>
    <property type="evidence" value="ECO:0007669"/>
    <property type="project" value="InterPro"/>
</dbReference>
<comment type="caution">
    <text evidence="3">The sequence shown here is derived from an EMBL/GenBank/DDBJ whole genome shotgun (WGS) entry which is preliminary data.</text>
</comment>
<dbReference type="InterPro" id="IPR014795">
    <property type="entry name" value="TacA_1-like"/>
</dbReference>
<evidence type="ECO:0000313" key="3">
    <source>
        <dbReference type="EMBL" id="MBS7825058.1"/>
    </source>
</evidence>
<evidence type="ECO:0000256" key="1">
    <source>
        <dbReference type="ARBA" id="ARBA00022649"/>
    </source>
</evidence>
<comment type="similarity">
    <text evidence="2">Belongs to the TacA antitoxin family.</text>
</comment>
<dbReference type="Pfam" id="PF08681">
    <property type="entry name" value="TacA1"/>
    <property type="match status" value="1"/>
</dbReference>